<evidence type="ECO:0000256" key="3">
    <source>
        <dbReference type="ARBA" id="ARBA00022432"/>
    </source>
</evidence>
<dbReference type="InterPro" id="IPR005130">
    <property type="entry name" value="Ser_deHydtase-like_asu"/>
</dbReference>
<keyword evidence="5" id="KW-0479">Metal-binding</keyword>
<feature type="domain" description="Serine dehydratase beta chain" evidence="11">
    <location>
        <begin position="53"/>
        <end position="115"/>
    </location>
</feature>
<keyword evidence="7" id="KW-0411">Iron-sulfur</keyword>
<gene>
    <name evidence="12" type="ORF">J8273_7506</name>
</gene>
<dbReference type="SUPFAM" id="SSF143548">
    <property type="entry name" value="Serine metabolism enzymes domain"/>
    <property type="match status" value="1"/>
</dbReference>
<dbReference type="GO" id="GO:0003941">
    <property type="term" value="F:L-serine ammonia-lyase activity"/>
    <property type="evidence" value="ECO:0007669"/>
    <property type="project" value="InterPro"/>
</dbReference>
<evidence type="ECO:0000256" key="9">
    <source>
        <dbReference type="SAM" id="MobiDB-lite"/>
    </source>
</evidence>
<name>A0A8J6B1W2_9EUKA</name>
<dbReference type="GO" id="GO:0006094">
    <property type="term" value="P:gluconeogenesis"/>
    <property type="evidence" value="ECO:0007669"/>
    <property type="project" value="UniProtKB-KW"/>
</dbReference>
<evidence type="ECO:0000256" key="6">
    <source>
        <dbReference type="ARBA" id="ARBA00023004"/>
    </source>
</evidence>
<evidence type="ECO:0000256" key="5">
    <source>
        <dbReference type="ARBA" id="ARBA00022723"/>
    </source>
</evidence>
<proteinExistence type="predicted"/>
<reference evidence="12" key="1">
    <citation type="submission" date="2021-05" db="EMBL/GenBank/DDBJ databases">
        <title>A free-living protist that lacks canonical eukaryotic 1 DNA replication and segregation systems.</title>
        <authorList>
            <person name="Salas-Leiva D.E."/>
            <person name="Tromer E.C."/>
            <person name="Curtis B.A."/>
            <person name="Jerlstrom-Hultqvist J."/>
            <person name="Kolisko M."/>
            <person name="Yi Z."/>
            <person name="Salas-Leiva J.S."/>
            <person name="Gallot-Lavallee L."/>
            <person name="Kops G.J.P.L."/>
            <person name="Archibald J.M."/>
            <person name="Simpson A.G.B."/>
            <person name="Roger A.J."/>
        </authorList>
    </citation>
    <scope>NUCLEOTIDE SEQUENCE</scope>
    <source>
        <strain evidence="12">BICM</strain>
    </source>
</reference>
<dbReference type="OrthoDB" id="192663at2759"/>
<dbReference type="InterPro" id="IPR029009">
    <property type="entry name" value="ASB_dom_sf"/>
</dbReference>
<dbReference type="GO" id="GO:0051539">
    <property type="term" value="F:4 iron, 4 sulfur cluster binding"/>
    <property type="evidence" value="ECO:0007669"/>
    <property type="project" value="UniProtKB-KW"/>
</dbReference>
<evidence type="ECO:0000256" key="7">
    <source>
        <dbReference type="ARBA" id="ARBA00023014"/>
    </source>
</evidence>
<evidence type="ECO:0000256" key="8">
    <source>
        <dbReference type="ARBA" id="ARBA00023239"/>
    </source>
</evidence>
<evidence type="ECO:0000313" key="13">
    <source>
        <dbReference type="Proteomes" id="UP000717585"/>
    </source>
</evidence>
<keyword evidence="3" id="KW-0312">Gluconeogenesis</keyword>
<dbReference type="EMBL" id="JAHDYR010000062">
    <property type="protein sequence ID" value="KAG9391232.1"/>
    <property type="molecule type" value="Genomic_DNA"/>
</dbReference>
<keyword evidence="13" id="KW-1185">Reference proteome</keyword>
<evidence type="ECO:0000256" key="2">
    <source>
        <dbReference type="ARBA" id="ARBA00004742"/>
    </source>
</evidence>
<evidence type="ECO:0000313" key="12">
    <source>
        <dbReference type="EMBL" id="KAG9391232.1"/>
    </source>
</evidence>
<evidence type="ECO:0000259" key="10">
    <source>
        <dbReference type="Pfam" id="PF03313"/>
    </source>
</evidence>
<feature type="region of interest" description="Disordered" evidence="9">
    <location>
        <begin position="489"/>
        <end position="529"/>
    </location>
</feature>
<accession>A0A8J6B1W2</accession>
<dbReference type="PANTHER" id="PTHR30182:SF1">
    <property type="entry name" value="L-SERINE DEHYDRATASE 1"/>
    <property type="match status" value="1"/>
</dbReference>
<dbReference type="PANTHER" id="PTHR30182">
    <property type="entry name" value="L-SERINE DEHYDRATASE"/>
    <property type="match status" value="1"/>
</dbReference>
<comment type="pathway">
    <text evidence="2">Carbohydrate biosynthesis; gluconeogenesis.</text>
</comment>
<keyword evidence="8" id="KW-0456">Lyase</keyword>
<protein>
    <submittedName>
        <fullName evidence="12">Serine dehydratase alpha chain</fullName>
    </submittedName>
</protein>
<dbReference type="Pfam" id="PF03315">
    <property type="entry name" value="SDH_beta"/>
    <property type="match status" value="1"/>
</dbReference>
<dbReference type="InterPro" id="IPR005131">
    <property type="entry name" value="Ser_deHydtase_bsu"/>
</dbReference>
<dbReference type="AlphaFoldDB" id="A0A8J6B1W2"/>
<comment type="caution">
    <text evidence="12">The sequence shown here is derived from an EMBL/GenBank/DDBJ whole genome shotgun (WGS) entry which is preliminary data.</text>
</comment>
<keyword evidence="4" id="KW-0004">4Fe-4S</keyword>
<evidence type="ECO:0000259" key="11">
    <source>
        <dbReference type="Pfam" id="PF03315"/>
    </source>
</evidence>
<dbReference type="Pfam" id="PF03313">
    <property type="entry name" value="SDH_alpha"/>
    <property type="match status" value="1"/>
</dbReference>
<keyword evidence="6" id="KW-0408">Iron</keyword>
<evidence type="ECO:0000256" key="1">
    <source>
        <dbReference type="ARBA" id="ARBA00001966"/>
    </source>
</evidence>
<dbReference type="GO" id="GO:0046872">
    <property type="term" value="F:metal ion binding"/>
    <property type="evidence" value="ECO:0007669"/>
    <property type="project" value="UniProtKB-KW"/>
</dbReference>
<organism evidence="12 13">
    <name type="scientific">Carpediemonas membranifera</name>
    <dbReference type="NCBI Taxonomy" id="201153"/>
    <lineage>
        <taxon>Eukaryota</taxon>
        <taxon>Metamonada</taxon>
        <taxon>Carpediemonas-like organisms</taxon>
        <taxon>Carpediemonas</taxon>
    </lineage>
</organism>
<dbReference type="Gene3D" id="3.30.1330.90">
    <property type="entry name" value="D-3-phosphoglycerate dehydrogenase, domain 3"/>
    <property type="match status" value="1"/>
</dbReference>
<feature type="domain" description="Serine dehydratase-like alpha subunit" evidence="10">
    <location>
        <begin position="222"/>
        <end position="458"/>
    </location>
</feature>
<comment type="cofactor">
    <cofactor evidence="1">
        <name>[4Fe-4S] cluster</name>
        <dbReference type="ChEBI" id="CHEBI:49883"/>
    </cofactor>
</comment>
<dbReference type="Proteomes" id="UP000717585">
    <property type="component" value="Unassembled WGS sequence"/>
</dbReference>
<dbReference type="InterPro" id="IPR051318">
    <property type="entry name" value="Fe-S_L-Ser"/>
</dbReference>
<evidence type="ECO:0000256" key="4">
    <source>
        <dbReference type="ARBA" id="ARBA00022485"/>
    </source>
</evidence>
<sequence length="529" mass="57438">MQNKDIEDIGSRVTTFRAPIPRSMMHAPNLAEIKPSVEEALEIRYPPPKALQSLKELYKVGYGPSSSHTLGPRAAAEDIKRRFMTQAGQDYSVTATLYGSLAATGKGHFTDQAIIEVFAPCPVKICWNTTDKEITKPHPNAVKFQVQKRTLTGILMDVGEDVVYSVGGGSIVWAKDMNKPRSSEKGVYECKNMKELIEMCEDEGLEPWQIVARAEHDPELSFLQDIWTAMSKSIESGFKSTGVLPGPLRLARKANATFRKARRTHPAFQRTPLLAAYALAVSEENAGMSCPIVTAPTCGSCGLVPAVLRYLKEVLDAKDDEIVKALAVAGLVGNIVKANASISGAEVGCQGEVGVAAAMAAAAAADLMGGTIQQIEYAAEIAIEQHLGLTCDPVQGYVQIPCIERNALSATRAVDCAEYALASDGRHLVSFDEAILVMKLTGLAMDSKFRETAEGGLAAVFGLDKTTKNQEQTMKHEREQKRRLLEAALKNNWENEVDPDAHDGDESDDGGHPMPLPAEYQGIHWADWE</sequence>